<dbReference type="RefSeq" id="XP_016209923.1">
    <property type="nucleotide sequence ID" value="XM_016362288.1"/>
</dbReference>
<dbReference type="EMBL" id="KN847568">
    <property type="protein sequence ID" value="KIW00057.1"/>
    <property type="molecule type" value="Genomic_DNA"/>
</dbReference>
<dbReference type="Proteomes" id="UP000053259">
    <property type="component" value="Unassembled WGS sequence"/>
</dbReference>
<dbReference type="STRING" id="253628.A0A0D2A185"/>
<dbReference type="PANTHER" id="PTHR43135">
    <property type="entry name" value="ALPHA-D-RIBOSE 1-METHYLPHOSPHONATE 5-TRIPHOSPHATE DIPHOSPHATASE"/>
    <property type="match status" value="1"/>
</dbReference>
<dbReference type="GO" id="GO:0016810">
    <property type="term" value="F:hydrolase activity, acting on carbon-nitrogen (but not peptide) bonds"/>
    <property type="evidence" value="ECO:0007669"/>
    <property type="project" value="InterPro"/>
</dbReference>
<dbReference type="HOGENOM" id="CLU_023620_6_0_1"/>
<dbReference type="Gene3D" id="2.30.40.10">
    <property type="entry name" value="Urease, subunit C, domain 1"/>
    <property type="match status" value="1"/>
</dbReference>
<dbReference type="Gene3D" id="3.30.110.90">
    <property type="entry name" value="Amidohydrolase"/>
    <property type="match status" value="1"/>
</dbReference>
<dbReference type="RefSeq" id="XP_016209926.1">
    <property type="nucleotide sequence ID" value="XM_016362291.1"/>
</dbReference>
<evidence type="ECO:0000313" key="2">
    <source>
        <dbReference type="EMBL" id="KIW00055.1"/>
    </source>
</evidence>
<dbReference type="EMBL" id="KN847568">
    <property type="protein sequence ID" value="KIW00054.1"/>
    <property type="molecule type" value="Genomic_DNA"/>
</dbReference>
<accession>A0A0D2A185</accession>
<gene>
    <name evidence="2" type="ORF">PV09_08401</name>
</gene>
<dbReference type="GeneID" id="27316374"/>
<dbReference type="SUPFAM" id="SSF51556">
    <property type="entry name" value="Metallo-dependent hydrolases"/>
    <property type="match status" value="1"/>
</dbReference>
<dbReference type="EMBL" id="KN847568">
    <property type="protein sequence ID" value="KIW00056.1"/>
    <property type="molecule type" value="Genomic_DNA"/>
</dbReference>
<keyword evidence="3" id="KW-1185">Reference proteome</keyword>
<evidence type="ECO:0000313" key="3">
    <source>
        <dbReference type="Proteomes" id="UP000053259"/>
    </source>
</evidence>
<dbReference type="Gene3D" id="1.20.58.520">
    <property type="entry name" value="Amidohydrolase"/>
    <property type="match status" value="1"/>
</dbReference>
<dbReference type="RefSeq" id="XP_016209925.1">
    <property type="nucleotide sequence ID" value="XM_016362290.1"/>
</dbReference>
<dbReference type="PANTHER" id="PTHR43135:SF3">
    <property type="entry name" value="ALPHA-D-RIBOSE 1-METHYLPHOSPHONATE 5-TRIPHOSPHATE DIPHOSPHATASE"/>
    <property type="match status" value="1"/>
</dbReference>
<protein>
    <recommendedName>
        <fullName evidence="1">Amidohydrolase-related domain-containing protein</fullName>
    </recommendedName>
</protein>
<dbReference type="Gene3D" id="3.40.50.10910">
    <property type="entry name" value="Amidohydrolase"/>
    <property type="match status" value="1"/>
</dbReference>
<reference evidence="2 3" key="1">
    <citation type="submission" date="2015-01" db="EMBL/GenBank/DDBJ databases">
        <title>The Genome Sequence of Ochroconis gallopava CBS43764.</title>
        <authorList>
            <consortium name="The Broad Institute Genomics Platform"/>
            <person name="Cuomo C."/>
            <person name="de Hoog S."/>
            <person name="Gorbushina A."/>
            <person name="Stielow B."/>
            <person name="Teixiera M."/>
            <person name="Abouelleil A."/>
            <person name="Chapman S.B."/>
            <person name="Priest M."/>
            <person name="Young S.K."/>
            <person name="Wortman J."/>
            <person name="Nusbaum C."/>
            <person name="Birren B."/>
        </authorList>
    </citation>
    <scope>NUCLEOTIDE SEQUENCE [LARGE SCALE GENOMIC DNA]</scope>
    <source>
        <strain evidence="2 3">CBS 43764</strain>
    </source>
</reference>
<name>A0A0D2A185_9PEZI</name>
<dbReference type="EMBL" id="KN847568">
    <property type="protein sequence ID" value="KIW00055.1"/>
    <property type="molecule type" value="Genomic_DNA"/>
</dbReference>
<feature type="domain" description="Amidohydrolase-related" evidence="1">
    <location>
        <begin position="51"/>
        <end position="404"/>
    </location>
</feature>
<dbReference type="InterPro" id="IPR011059">
    <property type="entry name" value="Metal-dep_hydrolase_composite"/>
</dbReference>
<sequence>MSFTIKDVRIFDGEQVIENGYVIVRGSMIHDVGEGKPPQPIGTIYSKPGHTLLPGFIDAHNHSHYSYHPALYQAIRFGVTTFMDLHNEYPSFTHLRKVSLEEPRSTSAYKCAGVAATIENGWPIPVIVAHDKSPETQAEIDKWYPKLKNAQDAREFVRKNLADGADYIKLMHESGAAMGADFPKPSMEIQEALIDEAHRHGVVAICHSLAMADHIEILNAGVDGMAHTFFDQPPTEELVAAYKKNNAWLNPTLAAVGSLTAEGRELAEKFAHDPRVGEDLLGPEERQRMCQCLNFCKPTSKVEYAYESVRVLKKNGIDIICGSDSAKPALGTAWGLSLHHELYLFVHKCGFTPLEALKSATSVVANCFRFYDRGMIKEGLRADLVLVEGDPTQDIDNTLNLRGVWREGMLTTYYEGKLRP</sequence>
<evidence type="ECO:0000259" key="1">
    <source>
        <dbReference type="Pfam" id="PF01979"/>
    </source>
</evidence>
<dbReference type="VEuPathDB" id="FungiDB:PV09_08401"/>
<dbReference type="InterPro" id="IPR032466">
    <property type="entry name" value="Metal_Hydrolase"/>
</dbReference>
<dbReference type="InterPro" id="IPR006680">
    <property type="entry name" value="Amidohydro-rel"/>
</dbReference>
<dbReference type="SUPFAM" id="SSF51338">
    <property type="entry name" value="Composite domain of metallo-dependent hydrolases"/>
    <property type="match status" value="1"/>
</dbReference>
<dbReference type="RefSeq" id="XP_016209924.1">
    <property type="nucleotide sequence ID" value="XM_016362289.1"/>
</dbReference>
<proteinExistence type="predicted"/>
<dbReference type="InterPro" id="IPR051781">
    <property type="entry name" value="Metallo-dep_Hydrolase"/>
</dbReference>
<dbReference type="OrthoDB" id="5595695at2759"/>
<dbReference type="AlphaFoldDB" id="A0A0D2A185"/>
<organism evidence="2 3">
    <name type="scientific">Verruconis gallopava</name>
    <dbReference type="NCBI Taxonomy" id="253628"/>
    <lineage>
        <taxon>Eukaryota</taxon>
        <taxon>Fungi</taxon>
        <taxon>Dikarya</taxon>
        <taxon>Ascomycota</taxon>
        <taxon>Pezizomycotina</taxon>
        <taxon>Dothideomycetes</taxon>
        <taxon>Pleosporomycetidae</taxon>
        <taxon>Venturiales</taxon>
        <taxon>Sympoventuriaceae</taxon>
        <taxon>Verruconis</taxon>
    </lineage>
</organism>
<dbReference type="Pfam" id="PF01979">
    <property type="entry name" value="Amidohydro_1"/>
    <property type="match status" value="1"/>
</dbReference>